<evidence type="ECO:0000256" key="5">
    <source>
        <dbReference type="ARBA" id="ARBA00022617"/>
    </source>
</evidence>
<accession>A0A2M8PA24</accession>
<protein>
    <submittedName>
        <fullName evidence="13">Cytochrome d ubiquinol oxidase subunit II</fullName>
    </submittedName>
</protein>
<organism evidence="13 14">
    <name type="scientific">Candidatus Thermofonsia Clade 1 bacterium</name>
    <dbReference type="NCBI Taxonomy" id="2364210"/>
    <lineage>
        <taxon>Bacteria</taxon>
        <taxon>Bacillati</taxon>
        <taxon>Chloroflexota</taxon>
        <taxon>Candidatus Thermofontia</taxon>
        <taxon>Candidatus Thermofonsia Clade 1</taxon>
    </lineage>
</organism>
<gene>
    <name evidence="13" type="primary">cydB</name>
    <name evidence="13" type="ORF">CUN49_15835</name>
</gene>
<evidence type="ECO:0000256" key="12">
    <source>
        <dbReference type="SAM" id="Phobius"/>
    </source>
</evidence>
<dbReference type="GO" id="GO:0016682">
    <property type="term" value="F:oxidoreductase activity, acting on diphenols and related substances as donors, oxygen as acceptor"/>
    <property type="evidence" value="ECO:0007669"/>
    <property type="project" value="TreeGrafter"/>
</dbReference>
<evidence type="ECO:0000256" key="10">
    <source>
        <dbReference type="ARBA" id="ARBA00023004"/>
    </source>
</evidence>
<dbReference type="NCBIfam" id="TIGR00203">
    <property type="entry name" value="cydB"/>
    <property type="match status" value="1"/>
</dbReference>
<evidence type="ECO:0000256" key="9">
    <source>
        <dbReference type="ARBA" id="ARBA00022989"/>
    </source>
</evidence>
<dbReference type="PANTHER" id="PTHR43141:SF5">
    <property type="entry name" value="CYTOCHROME BD-I UBIQUINOL OXIDASE SUBUNIT 2"/>
    <property type="match status" value="1"/>
</dbReference>
<evidence type="ECO:0000256" key="8">
    <source>
        <dbReference type="ARBA" id="ARBA00022982"/>
    </source>
</evidence>
<name>A0A2M8PA24_9CHLR</name>
<comment type="caution">
    <text evidence="13">The sequence shown here is derived from an EMBL/GenBank/DDBJ whole genome shotgun (WGS) entry which is preliminary data.</text>
</comment>
<dbReference type="EMBL" id="PGTM01000411">
    <property type="protein sequence ID" value="PJF34405.1"/>
    <property type="molecule type" value="Genomic_DNA"/>
</dbReference>
<feature type="transmembrane region" description="Helical" evidence="12">
    <location>
        <begin position="255"/>
        <end position="280"/>
    </location>
</feature>
<evidence type="ECO:0000256" key="11">
    <source>
        <dbReference type="ARBA" id="ARBA00023136"/>
    </source>
</evidence>
<keyword evidence="3" id="KW-0813">Transport</keyword>
<feature type="transmembrane region" description="Helical" evidence="12">
    <location>
        <begin position="116"/>
        <end position="139"/>
    </location>
</feature>
<feature type="transmembrane region" description="Helical" evidence="12">
    <location>
        <begin position="201"/>
        <end position="218"/>
    </location>
</feature>
<keyword evidence="8" id="KW-0249">Electron transport</keyword>
<evidence type="ECO:0000256" key="4">
    <source>
        <dbReference type="ARBA" id="ARBA00022475"/>
    </source>
</evidence>
<feature type="transmembrane region" description="Helical" evidence="12">
    <location>
        <begin position="230"/>
        <end position="248"/>
    </location>
</feature>
<dbReference type="Proteomes" id="UP000229681">
    <property type="component" value="Unassembled WGS sequence"/>
</dbReference>
<keyword evidence="6 12" id="KW-0812">Transmembrane</keyword>
<comment type="subcellular location">
    <subcellularLocation>
        <location evidence="1">Cell membrane</location>
        <topology evidence="1">Multi-pass membrane protein</topology>
    </subcellularLocation>
</comment>
<evidence type="ECO:0000256" key="6">
    <source>
        <dbReference type="ARBA" id="ARBA00022692"/>
    </source>
</evidence>
<evidence type="ECO:0000313" key="13">
    <source>
        <dbReference type="EMBL" id="PJF34405.1"/>
    </source>
</evidence>
<keyword evidence="11 12" id="KW-0472">Membrane</keyword>
<evidence type="ECO:0000313" key="14">
    <source>
        <dbReference type="Proteomes" id="UP000229681"/>
    </source>
</evidence>
<dbReference type="GO" id="GO:0046872">
    <property type="term" value="F:metal ion binding"/>
    <property type="evidence" value="ECO:0007669"/>
    <property type="project" value="UniProtKB-KW"/>
</dbReference>
<dbReference type="GO" id="GO:0070069">
    <property type="term" value="C:cytochrome complex"/>
    <property type="evidence" value="ECO:0007669"/>
    <property type="project" value="TreeGrafter"/>
</dbReference>
<dbReference type="GO" id="GO:0009055">
    <property type="term" value="F:electron transfer activity"/>
    <property type="evidence" value="ECO:0007669"/>
    <property type="project" value="TreeGrafter"/>
</dbReference>
<dbReference type="GO" id="GO:0019646">
    <property type="term" value="P:aerobic electron transport chain"/>
    <property type="evidence" value="ECO:0007669"/>
    <property type="project" value="TreeGrafter"/>
</dbReference>
<evidence type="ECO:0000256" key="1">
    <source>
        <dbReference type="ARBA" id="ARBA00004651"/>
    </source>
</evidence>
<dbReference type="Pfam" id="PF02322">
    <property type="entry name" value="Cyt_bd_oxida_II"/>
    <property type="match status" value="1"/>
</dbReference>
<feature type="transmembrane region" description="Helical" evidence="12">
    <location>
        <begin position="84"/>
        <end position="104"/>
    </location>
</feature>
<keyword evidence="9 12" id="KW-1133">Transmembrane helix</keyword>
<keyword evidence="7" id="KW-0479">Metal-binding</keyword>
<dbReference type="PANTHER" id="PTHR43141">
    <property type="entry name" value="CYTOCHROME BD2 SUBUNIT II"/>
    <property type="match status" value="1"/>
</dbReference>
<dbReference type="GO" id="GO:0005886">
    <property type="term" value="C:plasma membrane"/>
    <property type="evidence" value="ECO:0007669"/>
    <property type="project" value="UniProtKB-SubCell"/>
</dbReference>
<keyword evidence="4" id="KW-1003">Cell membrane</keyword>
<sequence>MDFDLNSLWFVLIAVLFVGFFVLEGFDYGVGILLPFLGRDDRERRLIVNTIGPHWDGNEVWMITAGGAIFAAFPQWYATMFSGFYLALVVMLAALIVRGVAFEFRSKLESPKWRAIWDGAIFLGSLIPAFLWGVALSNIARGVPIDGSMKFVGTFFDLVSPYSLVAGLATVAIFTLHGAIFISLKTSGAVAERALTAARRLWLPAIIIIALFVVWSYASTDIFTRLGVNPGTPPVVAVLALLAIGLFIREKQMGWAFIASMVAIALSVVTVFSGLYPRVLPSNIAPEFSLTIYNAAASDYTLTIMSIVAILLVPVVLAYQAWTYWAFRKRLSTADKLEY</sequence>
<dbReference type="AlphaFoldDB" id="A0A2M8PA24"/>
<feature type="transmembrane region" description="Helical" evidence="12">
    <location>
        <begin position="12"/>
        <end position="38"/>
    </location>
</feature>
<dbReference type="InterPro" id="IPR003317">
    <property type="entry name" value="Cyt-d_oxidase_su2"/>
</dbReference>
<dbReference type="PIRSF" id="PIRSF000267">
    <property type="entry name" value="Cyt_oxidse_sub2"/>
    <property type="match status" value="1"/>
</dbReference>
<feature type="transmembrane region" description="Helical" evidence="12">
    <location>
        <begin position="159"/>
        <end position="180"/>
    </location>
</feature>
<keyword evidence="10" id="KW-0408">Iron</keyword>
<evidence type="ECO:0000256" key="3">
    <source>
        <dbReference type="ARBA" id="ARBA00022448"/>
    </source>
</evidence>
<keyword evidence="5" id="KW-0349">Heme</keyword>
<evidence type="ECO:0000256" key="2">
    <source>
        <dbReference type="ARBA" id="ARBA00007543"/>
    </source>
</evidence>
<reference evidence="13 14" key="1">
    <citation type="submission" date="2017-11" db="EMBL/GenBank/DDBJ databases">
        <title>Evolution of Phototrophy in the Chloroflexi Phylum Driven by Horizontal Gene Transfer.</title>
        <authorList>
            <person name="Ward L.M."/>
            <person name="Hemp J."/>
            <person name="Shih P.M."/>
            <person name="Mcglynn S.E."/>
            <person name="Fischer W."/>
        </authorList>
    </citation>
    <scope>NUCLEOTIDE SEQUENCE [LARGE SCALE GENOMIC DNA]</scope>
    <source>
        <strain evidence="13">JP3_13</strain>
    </source>
</reference>
<comment type="similarity">
    <text evidence="2">Belongs to the cytochrome ubiquinol oxidase subunit 2 family.</text>
</comment>
<evidence type="ECO:0000256" key="7">
    <source>
        <dbReference type="ARBA" id="ARBA00022723"/>
    </source>
</evidence>
<feature type="transmembrane region" description="Helical" evidence="12">
    <location>
        <begin position="300"/>
        <end position="322"/>
    </location>
</feature>
<proteinExistence type="inferred from homology"/>